<dbReference type="InterPro" id="IPR027417">
    <property type="entry name" value="P-loop_NTPase"/>
</dbReference>
<dbReference type="EMBL" id="LMWL01000113">
    <property type="protein sequence ID" value="KUM86274.1"/>
    <property type="molecule type" value="Genomic_DNA"/>
</dbReference>
<dbReference type="Gene3D" id="3.40.50.300">
    <property type="entry name" value="P-loop containing nucleotide triphosphate hydrolases"/>
    <property type="match status" value="1"/>
</dbReference>
<evidence type="ECO:0008006" key="4">
    <source>
        <dbReference type="Google" id="ProtNLM"/>
    </source>
</evidence>
<dbReference type="STRING" id="67285.AQI88_41325"/>
<proteinExistence type="predicted"/>
<dbReference type="RefSeq" id="WP_067010865.1">
    <property type="nucleotide sequence ID" value="NZ_BNDU01000006.1"/>
</dbReference>
<comment type="caution">
    <text evidence="2">The sequence shown here is derived from an EMBL/GenBank/DDBJ whole genome shotgun (WGS) entry which is preliminary data.</text>
</comment>
<accession>A0A101N499</accession>
<evidence type="ECO:0000256" key="1">
    <source>
        <dbReference type="SAM" id="MobiDB-lite"/>
    </source>
</evidence>
<protein>
    <recommendedName>
        <fullName evidence="4">ABC transporter domain-containing protein</fullName>
    </recommendedName>
</protein>
<sequence>MTSDTPAPPRPPKPSAAPPRAVDGLDLAVVEGEVFGLLGPDGAGKITAIRSPCRSSSAPTPCTPYR</sequence>
<dbReference type="AlphaFoldDB" id="A0A101N499"/>
<keyword evidence="3" id="KW-1185">Reference proteome</keyword>
<gene>
    <name evidence="2" type="ORF">AQI88_41325</name>
</gene>
<evidence type="ECO:0000313" key="3">
    <source>
        <dbReference type="Proteomes" id="UP000054241"/>
    </source>
</evidence>
<organism evidence="2 3">
    <name type="scientific">Streptomyces cellostaticus</name>
    <dbReference type="NCBI Taxonomy" id="67285"/>
    <lineage>
        <taxon>Bacteria</taxon>
        <taxon>Bacillati</taxon>
        <taxon>Actinomycetota</taxon>
        <taxon>Actinomycetes</taxon>
        <taxon>Kitasatosporales</taxon>
        <taxon>Streptomycetaceae</taxon>
        <taxon>Streptomyces</taxon>
    </lineage>
</organism>
<name>A0A101N499_9ACTN</name>
<feature type="region of interest" description="Disordered" evidence="1">
    <location>
        <begin position="1"/>
        <end position="20"/>
    </location>
</feature>
<dbReference type="Proteomes" id="UP000054241">
    <property type="component" value="Unassembled WGS sequence"/>
</dbReference>
<reference evidence="2 3" key="1">
    <citation type="submission" date="2015-10" db="EMBL/GenBank/DDBJ databases">
        <title>Draft genome sequence of Streptomyces cellostaticus DSM 40189, type strain for the species Streptomyces cellostaticus.</title>
        <authorList>
            <person name="Ruckert C."/>
            <person name="Winkler A."/>
            <person name="Kalinowski J."/>
            <person name="Kampfer P."/>
            <person name="Glaeser S."/>
        </authorList>
    </citation>
    <scope>NUCLEOTIDE SEQUENCE [LARGE SCALE GENOMIC DNA]</scope>
    <source>
        <strain evidence="2 3">DSM 40189</strain>
    </source>
</reference>
<dbReference type="SUPFAM" id="SSF52540">
    <property type="entry name" value="P-loop containing nucleoside triphosphate hydrolases"/>
    <property type="match status" value="1"/>
</dbReference>
<feature type="compositionally biased region" description="Pro residues" evidence="1">
    <location>
        <begin position="1"/>
        <end position="17"/>
    </location>
</feature>
<evidence type="ECO:0000313" key="2">
    <source>
        <dbReference type="EMBL" id="KUM86274.1"/>
    </source>
</evidence>